<gene>
    <name evidence="1" type="ORF">HH214_14490</name>
</gene>
<proteinExistence type="predicted"/>
<evidence type="ECO:0008006" key="3">
    <source>
        <dbReference type="Google" id="ProtNLM"/>
    </source>
</evidence>
<dbReference type="AlphaFoldDB" id="A0A7L5E1S6"/>
<evidence type="ECO:0000313" key="1">
    <source>
        <dbReference type="EMBL" id="QJD96991.1"/>
    </source>
</evidence>
<protein>
    <recommendedName>
        <fullName evidence="3">Molecular chaperone</fullName>
    </recommendedName>
</protein>
<keyword evidence="2" id="KW-1185">Reference proteome</keyword>
<organism evidence="1 2">
    <name type="scientific">Mucilaginibacter robiniae</name>
    <dbReference type="NCBI Taxonomy" id="2728022"/>
    <lineage>
        <taxon>Bacteria</taxon>
        <taxon>Pseudomonadati</taxon>
        <taxon>Bacteroidota</taxon>
        <taxon>Sphingobacteriia</taxon>
        <taxon>Sphingobacteriales</taxon>
        <taxon>Sphingobacteriaceae</taxon>
        <taxon>Mucilaginibacter</taxon>
    </lineage>
</organism>
<sequence length="279" mass="30582">MKLLKGCLIGLMFWVGFSMVPFTSFAQGSLAASPARLFFSSAAGQTVMQTVRLSNSGKSPIIVKASLQDWERDSVGAKVYYPAGKLNHSNAAWLKFSPEIIELQPGQERDVAVNMTIPQGADQASVKNCMLFFTQINEQKEATRQGQKQLAISIRFEVGIHIYYTPPALTKKELNVVAFEDRGHVENQEGTFKRLALVVKNTGEVNADARVHLEVTDAGSGEEFKFPDKPIAMLPGARQVVYIDIPAKLAGRKLVAVAMLDSGITSDLKVAEKAFDYVK</sequence>
<accession>A0A7L5E1S6</accession>
<dbReference type="RefSeq" id="WP_169608789.1">
    <property type="nucleotide sequence ID" value="NZ_CP051682.1"/>
</dbReference>
<dbReference type="Gene3D" id="2.60.40.10">
    <property type="entry name" value="Immunoglobulins"/>
    <property type="match status" value="1"/>
</dbReference>
<dbReference type="Proteomes" id="UP000503278">
    <property type="component" value="Chromosome"/>
</dbReference>
<reference evidence="1 2" key="1">
    <citation type="submission" date="2020-04" db="EMBL/GenBank/DDBJ databases">
        <title>Genome sequencing of novel species.</title>
        <authorList>
            <person name="Heo J."/>
            <person name="Kim S.-J."/>
            <person name="Kim J.-S."/>
            <person name="Hong S.-B."/>
            <person name="Kwon S.-W."/>
        </authorList>
    </citation>
    <scope>NUCLEOTIDE SEQUENCE [LARGE SCALE GENOMIC DNA]</scope>
    <source>
        <strain evidence="1 2">F39-2</strain>
    </source>
</reference>
<dbReference type="KEGG" id="mrob:HH214_14490"/>
<dbReference type="InterPro" id="IPR013783">
    <property type="entry name" value="Ig-like_fold"/>
</dbReference>
<dbReference type="InterPro" id="IPR008962">
    <property type="entry name" value="PapD-like_sf"/>
</dbReference>
<name>A0A7L5E1S6_9SPHI</name>
<dbReference type="SUPFAM" id="SSF49354">
    <property type="entry name" value="PapD-like"/>
    <property type="match status" value="1"/>
</dbReference>
<evidence type="ECO:0000313" key="2">
    <source>
        <dbReference type="Proteomes" id="UP000503278"/>
    </source>
</evidence>
<dbReference type="EMBL" id="CP051682">
    <property type="protein sequence ID" value="QJD96991.1"/>
    <property type="molecule type" value="Genomic_DNA"/>
</dbReference>